<evidence type="ECO:0000259" key="4">
    <source>
        <dbReference type="Pfam" id="PF08545"/>
    </source>
</evidence>
<dbReference type="AlphaFoldDB" id="A0A212KCM1"/>
<dbReference type="Gene3D" id="3.40.47.10">
    <property type="match status" value="1"/>
</dbReference>
<feature type="domain" description="Beta-ketoacyl-[acyl-carrier-protein] synthase III C-terminal" evidence="3">
    <location>
        <begin position="253"/>
        <end position="340"/>
    </location>
</feature>
<name>A0A212KCM1_9FIRM</name>
<evidence type="ECO:0000256" key="2">
    <source>
        <dbReference type="ARBA" id="ARBA00023315"/>
    </source>
</evidence>
<feature type="domain" description="Beta-ketoacyl-[acyl-carrier-protein] synthase III N-terminal" evidence="4">
    <location>
        <begin position="115"/>
        <end position="196"/>
    </location>
</feature>
<keyword evidence="1 5" id="KW-0808">Transferase</keyword>
<evidence type="ECO:0000313" key="5">
    <source>
        <dbReference type="EMBL" id="SBW09440.1"/>
    </source>
</evidence>
<dbReference type="GO" id="GO:0006633">
    <property type="term" value="P:fatty acid biosynthetic process"/>
    <property type="evidence" value="ECO:0007669"/>
    <property type="project" value="InterPro"/>
</dbReference>
<evidence type="ECO:0000256" key="1">
    <source>
        <dbReference type="ARBA" id="ARBA00022679"/>
    </source>
</evidence>
<dbReference type="EMBL" id="FLUN01000001">
    <property type="protein sequence ID" value="SBW09440.1"/>
    <property type="molecule type" value="Genomic_DNA"/>
</dbReference>
<dbReference type="GO" id="GO:0004315">
    <property type="term" value="F:3-oxoacyl-[acyl-carrier-protein] synthase activity"/>
    <property type="evidence" value="ECO:0007669"/>
    <property type="project" value="InterPro"/>
</dbReference>
<protein>
    <submittedName>
        <fullName evidence="5">3-oxoacyl-(Acyl-carrier-protein) synthase III</fullName>
        <ecNumber evidence="5">2.3.1.180</ecNumber>
    </submittedName>
</protein>
<dbReference type="SUPFAM" id="SSF53901">
    <property type="entry name" value="Thiolase-like"/>
    <property type="match status" value="1"/>
</dbReference>
<keyword evidence="2 5" id="KW-0012">Acyltransferase</keyword>
<evidence type="ECO:0000259" key="3">
    <source>
        <dbReference type="Pfam" id="PF08541"/>
    </source>
</evidence>
<dbReference type="PANTHER" id="PTHR34069">
    <property type="entry name" value="3-OXOACYL-[ACYL-CARRIER-PROTEIN] SYNTHASE 3"/>
    <property type="match status" value="1"/>
</dbReference>
<gene>
    <name evidence="5" type="primary">fabH</name>
    <name evidence="5" type="ORF">KL86CLO1_12657</name>
</gene>
<organism evidence="5">
    <name type="scientific">uncultured Eubacteriales bacterium</name>
    <dbReference type="NCBI Taxonomy" id="172733"/>
    <lineage>
        <taxon>Bacteria</taxon>
        <taxon>Bacillati</taxon>
        <taxon>Bacillota</taxon>
        <taxon>Clostridia</taxon>
        <taxon>Eubacteriales</taxon>
        <taxon>environmental samples</taxon>
    </lineage>
</organism>
<dbReference type="EC" id="2.3.1.180" evidence="5"/>
<dbReference type="GO" id="GO:0044550">
    <property type="term" value="P:secondary metabolite biosynthetic process"/>
    <property type="evidence" value="ECO:0007669"/>
    <property type="project" value="TreeGrafter"/>
</dbReference>
<reference evidence="5" key="1">
    <citation type="submission" date="2016-04" db="EMBL/GenBank/DDBJ databases">
        <authorList>
            <person name="Evans L.H."/>
            <person name="Alamgir A."/>
            <person name="Owens N."/>
            <person name="Weber N.D."/>
            <person name="Virtaneva K."/>
            <person name="Barbian K."/>
            <person name="Babar A."/>
            <person name="Rosenke K."/>
        </authorList>
    </citation>
    <scope>NUCLEOTIDE SEQUENCE</scope>
    <source>
        <strain evidence="5">86</strain>
    </source>
</reference>
<dbReference type="Pfam" id="PF08545">
    <property type="entry name" value="ACP_syn_III"/>
    <property type="match status" value="1"/>
</dbReference>
<proteinExistence type="predicted"/>
<dbReference type="NCBIfam" id="NF005308">
    <property type="entry name" value="PRK06840.1"/>
    <property type="match status" value="1"/>
</dbReference>
<dbReference type="GO" id="GO:0033818">
    <property type="term" value="F:beta-ketoacyl-acyl-carrier-protein synthase III activity"/>
    <property type="evidence" value="ECO:0007669"/>
    <property type="project" value="UniProtKB-EC"/>
</dbReference>
<accession>A0A212KCM1</accession>
<dbReference type="InterPro" id="IPR013747">
    <property type="entry name" value="ACP_syn_III_C"/>
</dbReference>
<sequence length="344" mass="37333">MDKKPTVGIVGLGVYLPEKRMTAKEISEATGGHWSEDAVINKLGIIEKRIPSDDPSDGTQEMGALAALDCLKSTDVDPLEIDAILCFGEEWKEYPLTTSACYIQDRIGAWNAWGIDVQNRCCTAVSAMKMAKDMLIADDECNMVLVCGGYRNCDLIDFNDNDVSFMFNLAAGGGAILLKKNYNKNLLLGTHLMSDGSIVWTAGGAVGGTANPVTADTHGELNKLRLMDASKMKTLLNEKSNANWMNCIDKALGKSGYERSDIGYLDILHIKRSGHLGMLKDLGLTEDQSIYLENYGHVGQVDQILSLKLALDQGKVKDGDVVVMIAAGIGYTWAANVIQWGDAK</sequence>
<dbReference type="PANTHER" id="PTHR34069:SF2">
    <property type="entry name" value="BETA-KETOACYL-[ACYL-CARRIER-PROTEIN] SYNTHASE III"/>
    <property type="match status" value="1"/>
</dbReference>
<dbReference type="Pfam" id="PF08541">
    <property type="entry name" value="ACP_syn_III_C"/>
    <property type="match status" value="1"/>
</dbReference>
<dbReference type="InterPro" id="IPR016039">
    <property type="entry name" value="Thiolase-like"/>
</dbReference>
<dbReference type="InterPro" id="IPR013751">
    <property type="entry name" value="ACP_syn_III_N"/>
</dbReference>